<dbReference type="GO" id="GO:0004602">
    <property type="term" value="F:glutathione peroxidase activity"/>
    <property type="evidence" value="ECO:0007669"/>
    <property type="project" value="TreeGrafter"/>
</dbReference>
<keyword evidence="1 4" id="KW-0413">Isomerase</keyword>
<evidence type="ECO:0000259" key="3">
    <source>
        <dbReference type="Pfam" id="PF01323"/>
    </source>
</evidence>
<accession>A0A1G4QYJ0</accession>
<protein>
    <recommendedName>
        <fullName evidence="1">2-hydroxychromene-2-carboxylate isomerase</fullName>
        <ecNumber evidence="1">5.99.1.4</ecNumber>
    </recommendedName>
</protein>
<dbReference type="PIRSF" id="PIRSF006386">
    <property type="entry name" value="HCCAis_GSTk"/>
    <property type="match status" value="1"/>
</dbReference>
<dbReference type="InterPro" id="IPR014440">
    <property type="entry name" value="HCCAis_GSTk"/>
</dbReference>
<comment type="catalytic activity">
    <reaction evidence="1">
        <text>2-hydroxychromene-2-carboxylate = (3E)-4-(2-hydroxyphenyl)-2-oxobut-3-enoate</text>
        <dbReference type="Rhea" id="RHEA:27401"/>
        <dbReference type="ChEBI" id="CHEBI:59350"/>
        <dbReference type="ChEBI" id="CHEBI:59353"/>
        <dbReference type="EC" id="5.99.1.4"/>
    </reaction>
</comment>
<dbReference type="SUPFAM" id="SSF52833">
    <property type="entry name" value="Thioredoxin-like"/>
    <property type="match status" value="1"/>
</dbReference>
<dbReference type="PANTHER" id="PTHR42943">
    <property type="entry name" value="GLUTATHIONE S-TRANSFERASE KAPPA"/>
    <property type="match status" value="1"/>
</dbReference>
<dbReference type="Gene3D" id="3.40.30.10">
    <property type="entry name" value="Glutaredoxin"/>
    <property type="match status" value="1"/>
</dbReference>
<evidence type="ECO:0000313" key="5">
    <source>
        <dbReference type="Proteomes" id="UP000199542"/>
    </source>
</evidence>
<dbReference type="InterPro" id="IPR001853">
    <property type="entry name" value="DSBA-like_thioredoxin_dom"/>
</dbReference>
<dbReference type="GO" id="GO:0004364">
    <property type="term" value="F:glutathione transferase activity"/>
    <property type="evidence" value="ECO:0007669"/>
    <property type="project" value="TreeGrafter"/>
</dbReference>
<dbReference type="InterPro" id="IPR036249">
    <property type="entry name" value="Thioredoxin-like_sf"/>
</dbReference>
<evidence type="ECO:0000256" key="2">
    <source>
        <dbReference type="PIRSR" id="PIRSR006386-1"/>
    </source>
</evidence>
<feature type="domain" description="DSBA-like thioredoxin" evidence="3">
    <location>
        <begin position="5"/>
        <end position="193"/>
    </location>
</feature>
<evidence type="ECO:0000256" key="1">
    <source>
        <dbReference type="PIRNR" id="PIRNR006386"/>
    </source>
</evidence>
<dbReference type="PANTHER" id="PTHR42943:SF2">
    <property type="entry name" value="GLUTATHIONE S-TRANSFERASE KAPPA 1"/>
    <property type="match status" value="1"/>
</dbReference>
<dbReference type="RefSeq" id="WP_092584715.1">
    <property type="nucleotide sequence ID" value="NZ_FMTM01000002.1"/>
</dbReference>
<dbReference type="GO" id="GO:0018845">
    <property type="term" value="F:2-hydroxychromene-2-carboxylate isomerase activity"/>
    <property type="evidence" value="ECO:0007669"/>
    <property type="project" value="UniProtKB-UniRule"/>
</dbReference>
<dbReference type="GO" id="GO:0006749">
    <property type="term" value="P:glutathione metabolic process"/>
    <property type="evidence" value="ECO:0007669"/>
    <property type="project" value="TreeGrafter"/>
</dbReference>
<evidence type="ECO:0000313" key="4">
    <source>
        <dbReference type="EMBL" id="SCW49485.1"/>
    </source>
</evidence>
<proteinExistence type="inferred from homology"/>
<dbReference type="Proteomes" id="UP000199542">
    <property type="component" value="Unassembled WGS sequence"/>
</dbReference>
<dbReference type="AlphaFoldDB" id="A0A1G4QYJ0"/>
<comment type="similarity">
    <text evidence="1">Belongs to the GST superfamily. NadH family.</text>
</comment>
<dbReference type="InterPro" id="IPR051924">
    <property type="entry name" value="GST_Kappa/NadH"/>
</dbReference>
<gene>
    <name evidence="4" type="ORF">SAMN02927900_02000</name>
</gene>
<dbReference type="Pfam" id="PF01323">
    <property type="entry name" value="DSBA"/>
    <property type="match status" value="1"/>
</dbReference>
<feature type="active site" description="Nucleophile" evidence="2">
    <location>
        <position position="13"/>
    </location>
</feature>
<name>A0A1G4QYJ0_9HYPH</name>
<dbReference type="EMBL" id="FMTM01000002">
    <property type="protein sequence ID" value="SCW49485.1"/>
    <property type="molecule type" value="Genomic_DNA"/>
</dbReference>
<sequence length="198" mass="22605">MTKVVEYFFSIGSPWSYIGFDAFVEVATRSDVEIRPYLTTVVEENGGIFSRNRPEIRRAYWTRDLKRWARVRGKDLWLENRPGLSDPAPASLIVIAAYLDGKDWIGLTRALQRAYWSEAKDIGKPYIREAVADAAGFDGAGLSKRQADHDVQSKWAQDREHAVKSGVFGFPTFLYDSEIYWGQDNLPFLERHLGGDRP</sequence>
<dbReference type="EC" id="5.99.1.4" evidence="1"/>
<reference evidence="4 5" key="1">
    <citation type="submission" date="2016-10" db="EMBL/GenBank/DDBJ databases">
        <authorList>
            <person name="de Groot N.N."/>
        </authorList>
    </citation>
    <scope>NUCLEOTIDE SEQUENCE [LARGE SCALE GENOMIC DNA]</scope>
    <source>
        <strain evidence="4 5">CGMCC 1.3401</strain>
    </source>
</reference>
<organism evidence="4 5">
    <name type="scientific">Rhizobium mongolense subsp. loessense</name>
    <dbReference type="NCBI Taxonomy" id="158890"/>
    <lineage>
        <taxon>Bacteria</taxon>
        <taxon>Pseudomonadati</taxon>
        <taxon>Pseudomonadota</taxon>
        <taxon>Alphaproteobacteria</taxon>
        <taxon>Hyphomicrobiales</taxon>
        <taxon>Rhizobiaceae</taxon>
        <taxon>Rhizobium/Agrobacterium group</taxon>
        <taxon>Rhizobium</taxon>
    </lineage>
</organism>